<evidence type="ECO:0000256" key="1">
    <source>
        <dbReference type="ARBA" id="ARBA00022741"/>
    </source>
</evidence>
<evidence type="ECO:0000256" key="2">
    <source>
        <dbReference type="ARBA" id="ARBA00022801"/>
    </source>
</evidence>
<feature type="domain" description="Helicase ATP-binding" evidence="5">
    <location>
        <begin position="10"/>
        <end position="289"/>
    </location>
</feature>
<accession>A0ABS9ENT5</accession>
<keyword evidence="3" id="KW-0067">ATP-binding</keyword>
<dbReference type="InterPro" id="IPR014013">
    <property type="entry name" value="Helic_SF1/SF2_ATP-bd_DinG/Rad3"/>
</dbReference>
<dbReference type="GO" id="GO:0004386">
    <property type="term" value="F:helicase activity"/>
    <property type="evidence" value="ECO:0007669"/>
    <property type="project" value="UniProtKB-KW"/>
</dbReference>
<name>A0ABS9ENT5_9BACT</name>
<dbReference type="Gene3D" id="3.40.50.300">
    <property type="entry name" value="P-loop containing nucleotide triphosphate hydrolases"/>
    <property type="match status" value="2"/>
</dbReference>
<dbReference type="RefSeq" id="WP_236098007.1">
    <property type="nucleotide sequence ID" value="NZ_JAKGUD010000001.1"/>
</dbReference>
<dbReference type="InterPro" id="IPR045028">
    <property type="entry name" value="DinG/Rad3-like"/>
</dbReference>
<comment type="similarity">
    <text evidence="4">Belongs to the helicase family. DinG subfamily.</text>
</comment>
<evidence type="ECO:0000313" key="6">
    <source>
        <dbReference type="EMBL" id="MCF4141545.1"/>
    </source>
</evidence>
<dbReference type="PANTHER" id="PTHR11472">
    <property type="entry name" value="DNA REPAIR DEAD HELICASE RAD3/XP-D SUBFAMILY MEMBER"/>
    <property type="match status" value="1"/>
</dbReference>
<evidence type="ECO:0000259" key="5">
    <source>
        <dbReference type="PROSITE" id="PS51193"/>
    </source>
</evidence>
<dbReference type="PANTHER" id="PTHR11472:SF34">
    <property type="entry name" value="REGULATOR OF TELOMERE ELONGATION HELICASE 1"/>
    <property type="match status" value="1"/>
</dbReference>
<keyword evidence="2" id="KW-0378">Hydrolase</keyword>
<dbReference type="Pfam" id="PF13307">
    <property type="entry name" value="Helicase_C_2"/>
    <property type="match status" value="1"/>
</dbReference>
<organism evidence="6 7">
    <name type="scientific">Dethiosulfovibrio marinus</name>
    <dbReference type="NCBI Taxonomy" id="133532"/>
    <lineage>
        <taxon>Bacteria</taxon>
        <taxon>Thermotogati</taxon>
        <taxon>Synergistota</taxon>
        <taxon>Synergistia</taxon>
        <taxon>Synergistales</taxon>
        <taxon>Dethiosulfovibrionaceae</taxon>
        <taxon>Dethiosulfovibrio</taxon>
    </lineage>
</organism>
<dbReference type="EMBL" id="JAKGUD010000001">
    <property type="protein sequence ID" value="MCF4141545.1"/>
    <property type="molecule type" value="Genomic_DNA"/>
</dbReference>
<reference evidence="6 7" key="1">
    <citation type="submission" date="2022-01" db="EMBL/GenBank/DDBJ databases">
        <title>Dethiosulfovibrio faecalis sp. nov., a novel proteolytic, non-sulfur-reducing bacterium isolated from a marine aquaculture solid waste bioreactor.</title>
        <authorList>
            <person name="Grabowski S."/>
            <person name="Apolinario E."/>
            <person name="Schneider N."/>
            <person name="Marshall C.W."/>
            <person name="Sowers K.R."/>
        </authorList>
    </citation>
    <scope>NUCLEOTIDE SEQUENCE [LARGE SCALE GENOMIC DNA]</scope>
    <source>
        <strain evidence="6 7">DSM 12537</strain>
    </source>
</reference>
<dbReference type="SMART" id="SM00491">
    <property type="entry name" value="HELICc2"/>
    <property type="match status" value="1"/>
</dbReference>
<dbReference type="PROSITE" id="PS51193">
    <property type="entry name" value="HELICASE_ATP_BIND_2"/>
    <property type="match status" value="1"/>
</dbReference>
<comment type="caution">
    <text evidence="6">The sequence shown here is derived from an EMBL/GenBank/DDBJ whole genome shotgun (WGS) entry which is preliminary data.</text>
</comment>
<sequence>MTDLFGPDGLFCNNLSGFEYRPQQERLSQAVLGLLEGNSGRILAAEAPPGVGKTFALLAPAITWGKTTGNTVLVLTSSITLQEQLINKDLPTLSKVLGVEFSFGLLKGRGNYACMRKASELGDEGLLSFNDKGEASGVILEWLALTEEGDLSEVPLPPGHPAVERIAGSFRGCLGARCPYRDRCFVQKALRNASKWTVVVANYHLYFSYAFGRGGAFPVPARLVLCDEAHRMPEAASSVSAVSTRMDDWIRHLRRVPSPGLNELGAKTVGYDQQKTLDDVKSLNRAVRLFFERLDSSGIKNGLFIEPPEELVREGLDVLDLAAPIVATGRRFSSYLDDLGPSGEEMARDGAEYLAWVQVLDEMGQAFRWCLDVSDYPDWTYWKEDGVLASAPSRCGDILPGAFGGDDPPYMVAVSATMAVDGRFDYWSRETGLDPDDTLLLDSPFPLSEQMELLVVDLGIAVTDGRYDDRVCRVVRKLCKENGGASLVLLSSTRLLKRVGGYLRRCSEDGYTVLIQGDLPKVELLRRFREDESSVLVGTVSFREGVDVPGDSLTQVIIDRIPFPHPDDPIQRARRDLEGPSSFIKSVLPNAKMHLRQAVGRLIRSYGDKGRVAVLDGRLVSRKNWRVLDSLPEVPIRKIRVVDRAVDPTGGV</sequence>
<dbReference type="InterPro" id="IPR027417">
    <property type="entry name" value="P-loop_NTPase"/>
</dbReference>
<protein>
    <submittedName>
        <fullName evidence="6">ATP-dependent DNA helicase</fullName>
    </submittedName>
</protein>
<dbReference type="InterPro" id="IPR006555">
    <property type="entry name" value="ATP-dep_Helicase_C"/>
</dbReference>
<evidence type="ECO:0000313" key="7">
    <source>
        <dbReference type="Proteomes" id="UP001200430"/>
    </source>
</evidence>
<keyword evidence="6" id="KW-0347">Helicase</keyword>
<keyword evidence="7" id="KW-1185">Reference proteome</keyword>
<dbReference type="SUPFAM" id="SSF52540">
    <property type="entry name" value="P-loop containing nucleoside triphosphate hydrolases"/>
    <property type="match status" value="1"/>
</dbReference>
<gene>
    <name evidence="6" type="ORF">L2W38_01765</name>
</gene>
<keyword evidence="1" id="KW-0547">Nucleotide-binding</keyword>
<evidence type="ECO:0000256" key="4">
    <source>
        <dbReference type="ARBA" id="ARBA00038058"/>
    </source>
</evidence>
<evidence type="ECO:0000256" key="3">
    <source>
        <dbReference type="ARBA" id="ARBA00022840"/>
    </source>
</evidence>
<proteinExistence type="inferred from homology"/>
<dbReference type="Proteomes" id="UP001200430">
    <property type="component" value="Unassembled WGS sequence"/>
</dbReference>